<name>A0ABY6J4G9_9BACT</name>
<feature type="transmembrane region" description="Helical" evidence="1">
    <location>
        <begin position="45"/>
        <end position="64"/>
    </location>
</feature>
<feature type="transmembrane region" description="Helical" evidence="1">
    <location>
        <begin position="73"/>
        <end position="94"/>
    </location>
</feature>
<dbReference type="EMBL" id="CP107006">
    <property type="protein sequence ID" value="UYQ93107.1"/>
    <property type="molecule type" value="Genomic_DNA"/>
</dbReference>
<proteinExistence type="predicted"/>
<keyword evidence="1" id="KW-0472">Membrane</keyword>
<accession>A0ABY6J4G9</accession>
<feature type="transmembrane region" description="Helical" evidence="1">
    <location>
        <begin position="197"/>
        <end position="215"/>
    </location>
</feature>
<sequence length="222" mass="25662">MKARQLTYLLTRKYTLTDMTCVGAAFCLLLVTARTAYTRDAGYFFMVWNLFLGYVPFIISNAMARIPALVQRWWLLIPTLCCWILFLPNAPYMITDLFHLEPFGPVPQWFDLFLLCSFAFTGLMVGYLSMAQVKQLLQQRFDAGLRGFNLPVIWLCAIGVYIGRFLRWNSWDLFTRPLAVLSDLLGILFHPARYPGAWGFTFCMGCFMSILYYTAKKIPGRM</sequence>
<dbReference type="RefSeq" id="WP_264281238.1">
    <property type="nucleotide sequence ID" value="NZ_CP107006.1"/>
</dbReference>
<feature type="transmembrane region" description="Helical" evidence="1">
    <location>
        <begin position="106"/>
        <end position="128"/>
    </location>
</feature>
<dbReference type="Proteomes" id="UP001162741">
    <property type="component" value="Chromosome"/>
</dbReference>
<evidence type="ECO:0000256" key="1">
    <source>
        <dbReference type="SAM" id="Phobius"/>
    </source>
</evidence>
<keyword evidence="3" id="KW-1185">Reference proteome</keyword>
<gene>
    <name evidence="2" type="ORF">MKQ68_23785</name>
</gene>
<feature type="transmembrane region" description="Helical" evidence="1">
    <location>
        <begin position="148"/>
        <end position="166"/>
    </location>
</feature>
<keyword evidence="1" id="KW-1133">Transmembrane helix</keyword>
<dbReference type="Pfam" id="PF07099">
    <property type="entry name" value="DUF1361"/>
    <property type="match status" value="1"/>
</dbReference>
<protein>
    <submittedName>
        <fullName evidence="2">DUF1361 domain-containing protein</fullName>
    </submittedName>
</protein>
<reference evidence="2" key="1">
    <citation type="submission" date="2022-10" db="EMBL/GenBank/DDBJ databases">
        <title>Chitinophaga sp. nov., isolated from soil.</title>
        <authorList>
            <person name="Jeon C.O."/>
        </authorList>
    </citation>
    <scope>NUCLEOTIDE SEQUENCE</scope>
    <source>
        <strain evidence="2">R8</strain>
    </source>
</reference>
<keyword evidence="1" id="KW-0812">Transmembrane</keyword>
<organism evidence="2 3">
    <name type="scientific">Chitinophaga horti</name>
    <dbReference type="NCBI Taxonomy" id="2920382"/>
    <lineage>
        <taxon>Bacteria</taxon>
        <taxon>Pseudomonadati</taxon>
        <taxon>Bacteroidota</taxon>
        <taxon>Chitinophagia</taxon>
        <taxon>Chitinophagales</taxon>
        <taxon>Chitinophagaceae</taxon>
        <taxon>Chitinophaga</taxon>
    </lineage>
</organism>
<dbReference type="InterPro" id="IPR009793">
    <property type="entry name" value="DUF1361"/>
</dbReference>
<evidence type="ECO:0000313" key="2">
    <source>
        <dbReference type="EMBL" id="UYQ93107.1"/>
    </source>
</evidence>
<evidence type="ECO:0000313" key="3">
    <source>
        <dbReference type="Proteomes" id="UP001162741"/>
    </source>
</evidence>